<dbReference type="EMBL" id="AP012279">
    <property type="protein sequence ID" value="BAL74532.1"/>
    <property type="molecule type" value="Genomic_DNA"/>
</dbReference>
<dbReference type="InterPro" id="IPR021735">
    <property type="entry name" value="DUF3306"/>
</dbReference>
<evidence type="ECO:0000313" key="2">
    <source>
        <dbReference type="EMBL" id="BAL74532.1"/>
    </source>
</evidence>
<feature type="region of interest" description="Disordered" evidence="1">
    <location>
        <begin position="16"/>
        <end position="43"/>
    </location>
</feature>
<feature type="compositionally biased region" description="Basic residues" evidence="1">
    <location>
        <begin position="198"/>
        <end position="209"/>
    </location>
</feature>
<dbReference type="Pfam" id="PF11748">
    <property type="entry name" value="DUF3306"/>
    <property type="match status" value="1"/>
</dbReference>
<gene>
    <name evidence="2" type="ORF">S23_13150</name>
</gene>
<dbReference type="KEGG" id="brs:S23_13150"/>
<accession>A0AAI8MAI5</accession>
<evidence type="ECO:0000313" key="3">
    <source>
        <dbReference type="Proteomes" id="UP000007886"/>
    </source>
</evidence>
<keyword evidence="3" id="KW-1185">Reference proteome</keyword>
<name>A0AAI8MAI5_9BRAD</name>
<proteinExistence type="predicted"/>
<evidence type="ECO:0000256" key="1">
    <source>
        <dbReference type="SAM" id="MobiDB-lite"/>
    </source>
</evidence>
<feature type="region of interest" description="Disordered" evidence="1">
    <location>
        <begin position="161"/>
        <end position="209"/>
    </location>
</feature>
<sequence>MPDNNVFLRWVRLKQASKSADADPAGSRQTVQASAGDDEADRPFDLASLPSIESITAHTDIVTFLNTGVPVELTRAALRRAWAVDPAIRDFIGIAENQWDFNDPNAIPGFGPLDPTDKIADLVAQVSKGMEQVQNVLADVPPPINPFRQDLVNSERPTLEPTALAVGSSPDDAATPTTEDRDAGEQPDGLAATVLPSPRRRRHGSALPR</sequence>
<organism evidence="2 3">
    <name type="scientific">Bradyrhizobium cosmicum</name>
    <dbReference type="NCBI Taxonomy" id="1404864"/>
    <lineage>
        <taxon>Bacteria</taxon>
        <taxon>Pseudomonadati</taxon>
        <taxon>Pseudomonadota</taxon>
        <taxon>Alphaproteobacteria</taxon>
        <taxon>Hyphomicrobiales</taxon>
        <taxon>Nitrobacteraceae</taxon>
        <taxon>Bradyrhizobium</taxon>
    </lineage>
</organism>
<evidence type="ECO:0008006" key="4">
    <source>
        <dbReference type="Google" id="ProtNLM"/>
    </source>
</evidence>
<dbReference type="Proteomes" id="UP000007886">
    <property type="component" value="Chromosome"/>
</dbReference>
<reference evidence="2 3" key="1">
    <citation type="journal article" date="2012" name="Microbes Environ.">
        <title>Complete genome sequence of Bradyrhizobium sp. S23321: insights into symbiosis evolution in soil oligotrophs.</title>
        <authorList>
            <person name="Okubo T."/>
            <person name="Tsukui T."/>
            <person name="Maita H."/>
            <person name="Okamoto S."/>
            <person name="Oshima K."/>
            <person name="Fujisawa T."/>
            <person name="Saito A."/>
            <person name="Futamata H."/>
            <person name="Hattori R."/>
            <person name="Shimomura Y."/>
            <person name="Haruta S."/>
            <person name="Morimoto S."/>
            <person name="Wang Y."/>
            <person name="Sakai Y."/>
            <person name="Hattori M."/>
            <person name="Aizawa S."/>
            <person name="Nagashima K.V.P."/>
            <person name="Masuda S."/>
            <person name="Hattori T."/>
            <person name="Yamashita A."/>
            <person name="Bao Z."/>
            <person name="Hayatsu M."/>
            <person name="Kajiya-Kanegae H."/>
            <person name="Yoshinaga I."/>
            <person name="Sakamoto K."/>
            <person name="Toyota K."/>
            <person name="Nakao M."/>
            <person name="Kohara M."/>
            <person name="Anda M."/>
            <person name="Niwa R."/>
            <person name="Jung-Hwan P."/>
            <person name="Sameshima-Saito R."/>
            <person name="Tokuda S."/>
            <person name="Yamamoto S."/>
            <person name="Yamamoto S."/>
            <person name="Yokoyama T."/>
            <person name="Akutsu T."/>
            <person name="Nakamura Y."/>
            <person name="Nakahira-Yanaka Y."/>
            <person name="Takada Hoshino Y."/>
            <person name="Hirakawa H."/>
            <person name="Mitsui H."/>
            <person name="Terasawa K."/>
            <person name="Itakura M."/>
            <person name="Sato S."/>
            <person name="Ikeda-Ohtsubo W."/>
            <person name="Sakakura N."/>
            <person name="Kaminuma E."/>
            <person name="Minamisawa K."/>
        </authorList>
    </citation>
    <scope>NUCLEOTIDE SEQUENCE [LARGE SCALE GENOMIC DNA]</scope>
    <source>
        <strain evidence="2 3">S23321</strain>
    </source>
</reference>
<protein>
    <recommendedName>
        <fullName evidence="4">DUF3306 domain-containing protein</fullName>
    </recommendedName>
</protein>
<dbReference type="RefSeq" id="WP_014439931.1">
    <property type="nucleotide sequence ID" value="NC_017082.1"/>
</dbReference>
<dbReference type="AlphaFoldDB" id="A0AAI8MAI5"/>